<organism evidence="1 2">
    <name type="scientific">Vararia minispora EC-137</name>
    <dbReference type="NCBI Taxonomy" id="1314806"/>
    <lineage>
        <taxon>Eukaryota</taxon>
        <taxon>Fungi</taxon>
        <taxon>Dikarya</taxon>
        <taxon>Basidiomycota</taxon>
        <taxon>Agaricomycotina</taxon>
        <taxon>Agaricomycetes</taxon>
        <taxon>Russulales</taxon>
        <taxon>Lachnocladiaceae</taxon>
        <taxon>Vararia</taxon>
    </lineage>
</organism>
<comment type="caution">
    <text evidence="1">The sequence shown here is derived from an EMBL/GenBank/DDBJ whole genome shotgun (WGS) entry which is preliminary data.</text>
</comment>
<evidence type="ECO:0000313" key="2">
    <source>
        <dbReference type="Proteomes" id="UP000814128"/>
    </source>
</evidence>
<sequence length="140" mass="15416">NATLPEPFRPPPYAVRVNTLWTLSFFLSLCCALAATLAQQWSRRYLAAVQRRGSPRKCGPVRTYLRSGVERFGMNSAVDMIISLLHIAVTLFVAGLLDFLFSINTTVAYALLAAILAVCLVYSVLSVLPVFFLECPFGTP</sequence>
<reference evidence="1" key="2">
    <citation type="journal article" date="2022" name="New Phytol.">
        <title>Evolutionary transition to the ectomycorrhizal habit in the genomes of a hyperdiverse lineage of mushroom-forming fungi.</title>
        <authorList>
            <person name="Looney B."/>
            <person name="Miyauchi S."/>
            <person name="Morin E."/>
            <person name="Drula E."/>
            <person name="Courty P.E."/>
            <person name="Kohler A."/>
            <person name="Kuo A."/>
            <person name="LaButti K."/>
            <person name="Pangilinan J."/>
            <person name="Lipzen A."/>
            <person name="Riley R."/>
            <person name="Andreopoulos W."/>
            <person name="He G."/>
            <person name="Johnson J."/>
            <person name="Nolan M."/>
            <person name="Tritt A."/>
            <person name="Barry K.W."/>
            <person name="Grigoriev I.V."/>
            <person name="Nagy L.G."/>
            <person name="Hibbett D."/>
            <person name="Henrissat B."/>
            <person name="Matheny P.B."/>
            <person name="Labbe J."/>
            <person name="Martin F.M."/>
        </authorList>
    </citation>
    <scope>NUCLEOTIDE SEQUENCE</scope>
    <source>
        <strain evidence="1">EC-137</strain>
    </source>
</reference>
<name>A0ACB8QHZ3_9AGAM</name>
<proteinExistence type="predicted"/>
<protein>
    <submittedName>
        <fullName evidence="1">Uncharacterized protein</fullName>
    </submittedName>
</protein>
<feature type="non-terminal residue" evidence="1">
    <location>
        <position position="1"/>
    </location>
</feature>
<feature type="non-terminal residue" evidence="1">
    <location>
        <position position="140"/>
    </location>
</feature>
<reference evidence="1" key="1">
    <citation type="submission" date="2021-02" db="EMBL/GenBank/DDBJ databases">
        <authorList>
            <consortium name="DOE Joint Genome Institute"/>
            <person name="Ahrendt S."/>
            <person name="Looney B.P."/>
            <person name="Miyauchi S."/>
            <person name="Morin E."/>
            <person name="Drula E."/>
            <person name="Courty P.E."/>
            <person name="Chicoki N."/>
            <person name="Fauchery L."/>
            <person name="Kohler A."/>
            <person name="Kuo A."/>
            <person name="Labutti K."/>
            <person name="Pangilinan J."/>
            <person name="Lipzen A."/>
            <person name="Riley R."/>
            <person name="Andreopoulos W."/>
            <person name="He G."/>
            <person name="Johnson J."/>
            <person name="Barry K.W."/>
            <person name="Grigoriev I.V."/>
            <person name="Nagy L."/>
            <person name="Hibbett D."/>
            <person name="Henrissat B."/>
            <person name="Matheny P.B."/>
            <person name="Labbe J."/>
            <person name="Martin F."/>
        </authorList>
    </citation>
    <scope>NUCLEOTIDE SEQUENCE</scope>
    <source>
        <strain evidence="1">EC-137</strain>
    </source>
</reference>
<accession>A0ACB8QHZ3</accession>
<gene>
    <name evidence="1" type="ORF">K488DRAFT_35304</name>
</gene>
<evidence type="ECO:0000313" key="1">
    <source>
        <dbReference type="EMBL" id="KAI0031313.1"/>
    </source>
</evidence>
<dbReference type="Proteomes" id="UP000814128">
    <property type="component" value="Unassembled WGS sequence"/>
</dbReference>
<dbReference type="EMBL" id="MU273584">
    <property type="protein sequence ID" value="KAI0031313.1"/>
    <property type="molecule type" value="Genomic_DNA"/>
</dbReference>
<keyword evidence="2" id="KW-1185">Reference proteome</keyword>